<proteinExistence type="predicted"/>
<keyword evidence="2" id="KW-1185">Reference proteome</keyword>
<evidence type="ECO:0000313" key="2">
    <source>
        <dbReference type="Proteomes" id="UP000064189"/>
    </source>
</evidence>
<comment type="caution">
    <text evidence="1">The sequence shown here is derived from an EMBL/GenBank/DDBJ whole genome shotgun (WGS) entry which is preliminary data.</text>
</comment>
<reference evidence="1 2" key="1">
    <citation type="submission" date="2015-11" db="EMBL/GenBank/DDBJ databases">
        <title>Genome Sequence of Bacillus simplex strain VanAntwerpen2.</title>
        <authorList>
            <person name="Couger M.B."/>
        </authorList>
    </citation>
    <scope>NUCLEOTIDE SEQUENCE [LARGE SCALE GENOMIC DNA]</scope>
    <source>
        <strain evidence="1 2">VanAntwerpen02</strain>
    </source>
</reference>
<name>A0A120GP73_9BACI</name>
<gene>
    <name evidence="1" type="ORF">AS888_22965</name>
</gene>
<dbReference type="AlphaFoldDB" id="A0A120GP73"/>
<protein>
    <submittedName>
        <fullName evidence="1">Uncharacterized protein</fullName>
    </submittedName>
</protein>
<sequence length="67" mass="8030">MRKLENQKQLPQMQLIKHQRLQATYLTKKSHLLYPIHVLVQKKDSFANMTMFTMNTLIVTFALREKL</sequence>
<dbReference type="EMBL" id="LNNH01000028">
    <property type="protein sequence ID" value="KWW17451.1"/>
    <property type="molecule type" value="Genomic_DNA"/>
</dbReference>
<organism evidence="1 2">
    <name type="scientific">Peribacillus simplex</name>
    <dbReference type="NCBI Taxonomy" id="1478"/>
    <lineage>
        <taxon>Bacteria</taxon>
        <taxon>Bacillati</taxon>
        <taxon>Bacillota</taxon>
        <taxon>Bacilli</taxon>
        <taxon>Bacillales</taxon>
        <taxon>Bacillaceae</taxon>
        <taxon>Peribacillus</taxon>
    </lineage>
</organism>
<accession>A0A120GP73</accession>
<dbReference type="Proteomes" id="UP000064189">
    <property type="component" value="Unassembled WGS sequence"/>
</dbReference>
<evidence type="ECO:0000313" key="1">
    <source>
        <dbReference type="EMBL" id="KWW17451.1"/>
    </source>
</evidence>